<keyword evidence="2" id="KW-1133">Transmembrane helix</keyword>
<feature type="transmembrane region" description="Helical" evidence="2">
    <location>
        <begin position="90"/>
        <end position="115"/>
    </location>
</feature>
<feature type="region of interest" description="Disordered" evidence="1">
    <location>
        <begin position="29"/>
        <end position="55"/>
    </location>
</feature>
<comment type="caution">
    <text evidence="3">The sequence shown here is derived from an EMBL/GenBank/DDBJ whole genome shotgun (WGS) entry which is preliminary data.</text>
</comment>
<keyword evidence="2" id="KW-0472">Membrane</keyword>
<dbReference type="EMBL" id="PCWQ01000010">
    <property type="protein sequence ID" value="PIR06719.1"/>
    <property type="molecule type" value="Genomic_DNA"/>
</dbReference>
<gene>
    <name evidence="3" type="ORF">COV55_02650</name>
</gene>
<keyword evidence="2" id="KW-0812">Transmembrane</keyword>
<dbReference type="Proteomes" id="UP000230564">
    <property type="component" value="Unassembled WGS sequence"/>
</dbReference>
<evidence type="ECO:0000313" key="4">
    <source>
        <dbReference type="Proteomes" id="UP000230564"/>
    </source>
</evidence>
<organism evidence="3 4">
    <name type="scientific">Candidatus Komeilibacteria bacterium CG11_big_fil_rev_8_21_14_0_20_36_20</name>
    <dbReference type="NCBI Taxonomy" id="1974477"/>
    <lineage>
        <taxon>Bacteria</taxon>
        <taxon>Candidatus Komeiliibacteriota</taxon>
    </lineage>
</organism>
<dbReference type="AlphaFoldDB" id="A0A2H0NCV1"/>
<protein>
    <submittedName>
        <fullName evidence="3">Uncharacterized protein</fullName>
    </submittedName>
</protein>
<feature type="compositionally biased region" description="Acidic residues" evidence="1">
    <location>
        <begin position="29"/>
        <end position="45"/>
    </location>
</feature>
<evidence type="ECO:0000256" key="1">
    <source>
        <dbReference type="SAM" id="MobiDB-lite"/>
    </source>
</evidence>
<proteinExistence type="predicted"/>
<sequence length="180" mass="20569">MAEVEQQSLNEDYRRRQLFLARRMMENVEIEEEEQGEGGEEEETEQDAKRELNAEKRKTLKEAQNEVKEKLKKEVEKQVKKAVEKTLLRVVNASCASTIVGIIVTYVIWSIQFIATDILKSDVIPELALWEKICWGALTFLLIVLTILAIILLFIAMALSLGPYAAAVYFGSEIISWLFS</sequence>
<reference evidence="3 4" key="1">
    <citation type="submission" date="2017-09" db="EMBL/GenBank/DDBJ databases">
        <title>Depth-based differentiation of microbial function through sediment-hosted aquifers and enrichment of novel symbionts in the deep terrestrial subsurface.</title>
        <authorList>
            <person name="Probst A.J."/>
            <person name="Ladd B."/>
            <person name="Jarett J.K."/>
            <person name="Geller-Mcgrath D.E."/>
            <person name="Sieber C.M."/>
            <person name="Emerson J.B."/>
            <person name="Anantharaman K."/>
            <person name="Thomas B.C."/>
            <person name="Malmstrom R."/>
            <person name="Stieglmeier M."/>
            <person name="Klingl A."/>
            <person name="Woyke T."/>
            <person name="Ryan C.M."/>
            <person name="Banfield J.F."/>
        </authorList>
    </citation>
    <scope>NUCLEOTIDE SEQUENCE [LARGE SCALE GENOMIC DNA]</scope>
    <source>
        <strain evidence="3">CG11_big_fil_rev_8_21_14_0_20_36_20</strain>
    </source>
</reference>
<name>A0A2H0NCV1_9BACT</name>
<feature type="transmembrane region" description="Helical" evidence="2">
    <location>
        <begin position="161"/>
        <end position="179"/>
    </location>
</feature>
<feature type="compositionally biased region" description="Basic and acidic residues" evidence="1">
    <location>
        <begin position="46"/>
        <end position="55"/>
    </location>
</feature>
<evidence type="ECO:0000313" key="3">
    <source>
        <dbReference type="EMBL" id="PIR06719.1"/>
    </source>
</evidence>
<evidence type="ECO:0000256" key="2">
    <source>
        <dbReference type="SAM" id="Phobius"/>
    </source>
</evidence>
<accession>A0A2H0NCV1</accession>
<feature type="transmembrane region" description="Helical" evidence="2">
    <location>
        <begin position="135"/>
        <end position="154"/>
    </location>
</feature>